<dbReference type="AlphaFoldDB" id="A0A2L0F6Q7"/>
<dbReference type="Gene3D" id="3.40.50.300">
    <property type="entry name" value="P-loop containing nucleotide triphosphate hydrolases"/>
    <property type="match status" value="1"/>
</dbReference>
<dbReference type="GO" id="GO:0016887">
    <property type="term" value="F:ATP hydrolysis activity"/>
    <property type="evidence" value="ECO:0007669"/>
    <property type="project" value="InterPro"/>
</dbReference>
<evidence type="ECO:0000256" key="1">
    <source>
        <dbReference type="ARBA" id="ARBA00005417"/>
    </source>
</evidence>
<protein>
    <recommendedName>
        <fullName evidence="6">ABC transporter domain-containing protein</fullName>
    </recommendedName>
</protein>
<dbReference type="InterPro" id="IPR027417">
    <property type="entry name" value="P-loop_NTPase"/>
</dbReference>
<sequence>MSAAPGTAPPLEPRPERPPPTIRVRHLSHRFGSLDVLRDVTFDVGPGEIFGFIGPNGAGKTTTIRVMATLLEPMAGRVEIDGVDVTIDPAAVRRSIGYMPDHAGVYDRITVREYLEFFADAFRVPSLDVVDAVLELTDLGKIQDRIVATMSKGMKQRLQLGRILLHDPKVLILDEPASDLDPRARIEIRDLLLELRSLGKTIFLSSHILTELSDVCTSIGILEKGRLVVAGPIGEIAARLEALRAGHAPHGGGAAGPHARAAPPYGPGALPPPGAPGQPLAPEPAPAAYGAPPPAAAAPAGPAPVVPAPYAPVPRRKVKVRVLGDPEAAAFLLRGGPGILDVEIVAGSVHVSYVGNDVKIAEIVQHLVRSGALVIGVEPERNELERIFLEVTQGEVQ</sequence>
<evidence type="ECO:0000256" key="4">
    <source>
        <dbReference type="ARBA" id="ARBA00022840"/>
    </source>
</evidence>
<evidence type="ECO:0000313" key="8">
    <source>
        <dbReference type="Proteomes" id="UP000238348"/>
    </source>
</evidence>
<evidence type="ECO:0000256" key="3">
    <source>
        <dbReference type="ARBA" id="ARBA00022741"/>
    </source>
</evidence>
<evidence type="ECO:0000256" key="5">
    <source>
        <dbReference type="SAM" id="MobiDB-lite"/>
    </source>
</evidence>
<comment type="similarity">
    <text evidence="1">Belongs to the ABC transporter superfamily.</text>
</comment>
<keyword evidence="4" id="KW-0067">ATP-binding</keyword>
<reference evidence="7 8" key="1">
    <citation type="submission" date="2015-09" db="EMBL/GenBank/DDBJ databases">
        <title>Sorangium comparison.</title>
        <authorList>
            <person name="Zaburannyi N."/>
            <person name="Bunk B."/>
            <person name="Overmann J."/>
            <person name="Mueller R."/>
        </authorList>
    </citation>
    <scope>NUCLEOTIDE SEQUENCE [LARGE SCALE GENOMIC DNA]</scope>
    <source>
        <strain evidence="7 8">So ce26</strain>
    </source>
</reference>
<dbReference type="SUPFAM" id="SSF52540">
    <property type="entry name" value="P-loop containing nucleoside triphosphate hydrolases"/>
    <property type="match status" value="1"/>
</dbReference>
<accession>A0A2L0F6Q7</accession>
<proteinExistence type="inferred from homology"/>
<dbReference type="Proteomes" id="UP000238348">
    <property type="component" value="Chromosome"/>
</dbReference>
<dbReference type="InterPro" id="IPR017871">
    <property type="entry name" value="ABC_transporter-like_CS"/>
</dbReference>
<dbReference type="InterPro" id="IPR003439">
    <property type="entry name" value="ABC_transporter-like_ATP-bd"/>
</dbReference>
<dbReference type="PROSITE" id="PS50893">
    <property type="entry name" value="ABC_TRANSPORTER_2"/>
    <property type="match status" value="1"/>
</dbReference>
<dbReference type="SMART" id="SM00382">
    <property type="entry name" value="AAA"/>
    <property type="match status" value="1"/>
</dbReference>
<feature type="domain" description="ABC transporter" evidence="6">
    <location>
        <begin position="22"/>
        <end position="249"/>
    </location>
</feature>
<dbReference type="EMBL" id="CP012673">
    <property type="protein sequence ID" value="AUX47212.1"/>
    <property type="molecule type" value="Genomic_DNA"/>
</dbReference>
<feature type="compositionally biased region" description="Pro residues" evidence="5">
    <location>
        <begin position="264"/>
        <end position="301"/>
    </location>
</feature>
<dbReference type="OrthoDB" id="9804819at2"/>
<evidence type="ECO:0000313" key="7">
    <source>
        <dbReference type="EMBL" id="AUX47212.1"/>
    </source>
</evidence>
<keyword evidence="2" id="KW-0813">Transport</keyword>
<dbReference type="Pfam" id="PF00005">
    <property type="entry name" value="ABC_tran"/>
    <property type="match status" value="1"/>
</dbReference>
<gene>
    <name evidence="7" type="ORF">SOCE26_087240</name>
</gene>
<dbReference type="GO" id="GO:0005524">
    <property type="term" value="F:ATP binding"/>
    <property type="evidence" value="ECO:0007669"/>
    <property type="project" value="UniProtKB-KW"/>
</dbReference>
<organism evidence="7 8">
    <name type="scientific">Sorangium cellulosum</name>
    <name type="common">Polyangium cellulosum</name>
    <dbReference type="NCBI Taxonomy" id="56"/>
    <lineage>
        <taxon>Bacteria</taxon>
        <taxon>Pseudomonadati</taxon>
        <taxon>Myxococcota</taxon>
        <taxon>Polyangia</taxon>
        <taxon>Polyangiales</taxon>
        <taxon>Polyangiaceae</taxon>
        <taxon>Sorangium</taxon>
    </lineage>
</organism>
<dbReference type="PANTHER" id="PTHR43335:SF3">
    <property type="entry name" value="ABC TRANSPORTER"/>
    <property type="match status" value="1"/>
</dbReference>
<dbReference type="PROSITE" id="PS00211">
    <property type="entry name" value="ABC_TRANSPORTER_1"/>
    <property type="match status" value="1"/>
</dbReference>
<dbReference type="RefSeq" id="WP_104985262.1">
    <property type="nucleotide sequence ID" value="NZ_CP012673.1"/>
</dbReference>
<evidence type="ECO:0000259" key="6">
    <source>
        <dbReference type="PROSITE" id="PS50893"/>
    </source>
</evidence>
<dbReference type="PANTHER" id="PTHR43335">
    <property type="entry name" value="ABC TRANSPORTER, ATP-BINDING PROTEIN"/>
    <property type="match status" value="1"/>
</dbReference>
<dbReference type="CDD" id="cd03230">
    <property type="entry name" value="ABC_DR_subfamily_A"/>
    <property type="match status" value="1"/>
</dbReference>
<evidence type="ECO:0000256" key="2">
    <source>
        <dbReference type="ARBA" id="ARBA00022448"/>
    </source>
</evidence>
<dbReference type="InterPro" id="IPR003593">
    <property type="entry name" value="AAA+_ATPase"/>
</dbReference>
<keyword evidence="3" id="KW-0547">Nucleotide-binding</keyword>
<name>A0A2L0F6Q7_SORCE</name>
<feature type="region of interest" description="Disordered" evidence="5">
    <location>
        <begin position="248"/>
        <end position="301"/>
    </location>
</feature>
<feature type="region of interest" description="Disordered" evidence="5">
    <location>
        <begin position="1"/>
        <end position="20"/>
    </location>
</feature>